<dbReference type="PANTHER" id="PTHR43811">
    <property type="entry name" value="FKBP-TYPE PEPTIDYL-PROLYL CIS-TRANS ISOMERASE FKPA"/>
    <property type="match status" value="1"/>
</dbReference>
<accession>A0A1G2CVA2</accession>
<dbReference type="SUPFAM" id="SSF54534">
    <property type="entry name" value="FKBP-like"/>
    <property type="match status" value="1"/>
</dbReference>
<evidence type="ECO:0000259" key="7">
    <source>
        <dbReference type="PROSITE" id="PS50059"/>
    </source>
</evidence>
<dbReference type="EMBL" id="MHLI01000015">
    <property type="protein sequence ID" value="OGZ05276.1"/>
    <property type="molecule type" value="Genomic_DNA"/>
</dbReference>
<dbReference type="AlphaFoldDB" id="A0A1G2CVA2"/>
<dbReference type="InterPro" id="IPR001179">
    <property type="entry name" value="PPIase_FKBP_dom"/>
</dbReference>
<dbReference type="FunFam" id="3.10.50.40:FF:000006">
    <property type="entry name" value="Peptidyl-prolyl cis-trans isomerase"/>
    <property type="match status" value="1"/>
</dbReference>
<reference evidence="8 9" key="1">
    <citation type="journal article" date="2016" name="Nat. Commun.">
        <title>Thousands of microbial genomes shed light on interconnected biogeochemical processes in an aquifer system.</title>
        <authorList>
            <person name="Anantharaman K."/>
            <person name="Brown C.T."/>
            <person name="Hug L.A."/>
            <person name="Sharon I."/>
            <person name="Castelle C.J."/>
            <person name="Probst A.J."/>
            <person name="Thomas B.C."/>
            <person name="Singh A."/>
            <person name="Wilkins M.J."/>
            <person name="Karaoz U."/>
            <person name="Brodie E.L."/>
            <person name="Williams K.H."/>
            <person name="Hubbard S.S."/>
            <person name="Banfield J.F."/>
        </authorList>
    </citation>
    <scope>NUCLEOTIDE SEQUENCE [LARGE SCALE GENOMIC DNA]</scope>
</reference>
<dbReference type="Gene3D" id="3.10.50.40">
    <property type="match status" value="1"/>
</dbReference>
<sequence length="112" mass="11809">MNTAIEGLQIDILTPGTGAGAESGQTLIVDYTGMLTDGTIFDSSIPRGQPFPVNLGRGEVIRGWDLGLVGMKVGEKRKLTISSELAYGKEGFSGVIPPNATLVFEITLKAIQ</sequence>
<evidence type="ECO:0000256" key="3">
    <source>
        <dbReference type="ARBA" id="ARBA00023110"/>
    </source>
</evidence>
<dbReference type="PROSITE" id="PS50059">
    <property type="entry name" value="FKBP_PPIASE"/>
    <property type="match status" value="1"/>
</dbReference>
<evidence type="ECO:0000313" key="8">
    <source>
        <dbReference type="EMBL" id="OGZ05276.1"/>
    </source>
</evidence>
<evidence type="ECO:0000313" key="9">
    <source>
        <dbReference type="Proteomes" id="UP000177122"/>
    </source>
</evidence>
<keyword evidence="4 5" id="KW-0413">Isomerase</keyword>
<dbReference type="PANTHER" id="PTHR43811:SF19">
    <property type="entry name" value="39 KDA FK506-BINDING NUCLEAR PROTEIN"/>
    <property type="match status" value="1"/>
</dbReference>
<dbReference type="Pfam" id="PF00254">
    <property type="entry name" value="FKBP_C"/>
    <property type="match status" value="1"/>
</dbReference>
<comment type="catalytic activity">
    <reaction evidence="1 5 6">
        <text>[protein]-peptidylproline (omega=180) = [protein]-peptidylproline (omega=0)</text>
        <dbReference type="Rhea" id="RHEA:16237"/>
        <dbReference type="Rhea" id="RHEA-COMP:10747"/>
        <dbReference type="Rhea" id="RHEA-COMP:10748"/>
        <dbReference type="ChEBI" id="CHEBI:83833"/>
        <dbReference type="ChEBI" id="CHEBI:83834"/>
        <dbReference type="EC" id="5.2.1.8"/>
    </reaction>
</comment>
<evidence type="ECO:0000256" key="4">
    <source>
        <dbReference type="ARBA" id="ARBA00023235"/>
    </source>
</evidence>
<evidence type="ECO:0000256" key="5">
    <source>
        <dbReference type="PROSITE-ProRule" id="PRU00277"/>
    </source>
</evidence>
<evidence type="ECO:0000256" key="1">
    <source>
        <dbReference type="ARBA" id="ARBA00000971"/>
    </source>
</evidence>
<comment type="caution">
    <text evidence="8">The sequence shown here is derived from an EMBL/GenBank/DDBJ whole genome shotgun (WGS) entry which is preliminary data.</text>
</comment>
<gene>
    <name evidence="8" type="ORF">A2845_02245</name>
</gene>
<comment type="similarity">
    <text evidence="2 6">Belongs to the FKBP-type PPIase family.</text>
</comment>
<dbReference type="Proteomes" id="UP000177122">
    <property type="component" value="Unassembled WGS sequence"/>
</dbReference>
<evidence type="ECO:0000256" key="6">
    <source>
        <dbReference type="RuleBase" id="RU003915"/>
    </source>
</evidence>
<dbReference type="EC" id="5.2.1.8" evidence="6"/>
<evidence type="ECO:0000256" key="2">
    <source>
        <dbReference type="ARBA" id="ARBA00006577"/>
    </source>
</evidence>
<protein>
    <recommendedName>
        <fullName evidence="6">Peptidyl-prolyl cis-trans isomerase</fullName>
        <ecNumber evidence="6">5.2.1.8</ecNumber>
    </recommendedName>
</protein>
<dbReference type="InterPro" id="IPR046357">
    <property type="entry name" value="PPIase_dom_sf"/>
</dbReference>
<name>A0A1G2CVA2_9BACT</name>
<feature type="domain" description="PPIase FKBP-type" evidence="7">
    <location>
        <begin position="24"/>
        <end position="112"/>
    </location>
</feature>
<proteinExistence type="inferred from homology"/>
<dbReference type="GO" id="GO:0003755">
    <property type="term" value="F:peptidyl-prolyl cis-trans isomerase activity"/>
    <property type="evidence" value="ECO:0007669"/>
    <property type="project" value="UniProtKB-UniRule"/>
</dbReference>
<keyword evidence="3 5" id="KW-0697">Rotamase</keyword>
<organism evidence="8 9">
    <name type="scientific">Candidatus Lloydbacteria bacterium RIFCSPHIGHO2_01_FULL_49_22</name>
    <dbReference type="NCBI Taxonomy" id="1798658"/>
    <lineage>
        <taxon>Bacteria</taxon>
        <taxon>Candidatus Lloydiibacteriota</taxon>
    </lineage>
</organism>